<feature type="binding site" evidence="12">
    <location>
        <position position="341"/>
    </location>
    <ligand>
        <name>ATP</name>
        <dbReference type="ChEBI" id="CHEBI:30616"/>
    </ligand>
</feature>
<proteinExistence type="predicted"/>
<dbReference type="SUPFAM" id="SSF56112">
    <property type="entry name" value="Protein kinase-like (PK-like)"/>
    <property type="match status" value="1"/>
</dbReference>
<dbReference type="GO" id="GO:0005886">
    <property type="term" value="C:plasma membrane"/>
    <property type="evidence" value="ECO:0007669"/>
    <property type="project" value="UniProtKB-ARBA"/>
</dbReference>
<keyword evidence="2" id="KW-0723">Serine/threonine-protein kinase</keyword>
<accession>A0A843VKR6</accession>
<dbReference type="InterPro" id="IPR000719">
    <property type="entry name" value="Prot_kinase_dom"/>
</dbReference>
<evidence type="ECO:0000256" key="7">
    <source>
        <dbReference type="ARBA" id="ARBA00022777"/>
    </source>
</evidence>
<keyword evidence="9 13" id="KW-1133">Transmembrane helix</keyword>
<sequence length="625" mass="68552">MAGAAAAAALSLWALSFLSAARLVACSCPNISRFSCKEGKVDFDGQRQCGDGTGFRCSTDSKLEIQFGGVGQWFVRANSTAGQNELQIEDPTLSHLFGRDTSCDFLFWFPQPKAPFFAPPRNASPDSTQRISFSRCGVSDYNALIFGFIRAYMRGPCGAYDLHYEPRELQDLSSSLRNLCFEGGSPAAAPAVLVWRLSRNNTNSSDGAFNILSVGLSRRHSLIRGCFKSLFIGSSCDTAGPAHGNWKRNLIIGLSTAIGLLILLASLLLFYVRRRKRAESPSSSTKVDPEELSIVYPTHVFRYEELHVATDGFSPSNELGEGGHGSVYRGTLLDGRTVAIKRLYESSCRRAELFWNEVAILSGLRHPNLVALYGCTTRHSRELLLVYEFVPNGTIADHLHEHRAAEGALAWPLRLRIAVETAAALAHLHAVQPPIIHRDVKTNNILLDGDFHVKVGDFGLSRLFPAAASHVSTVPQGTPGYVDPVYHRCYQLTDKSDVYSFGVVLAELISSKPAVDICRELHEINLSDMAVSKIQGGALRELVDTKLGFDTDWKTRRSIELVADLVLRCLQRERDMRPTMEVVLELGREFLLAVARCGEGDDGGSCGGATQLGRPRWAPVHLAAE</sequence>
<keyword evidence="5 14" id="KW-0732">Signal</keyword>
<evidence type="ECO:0000256" key="5">
    <source>
        <dbReference type="ARBA" id="ARBA00022729"/>
    </source>
</evidence>
<comment type="caution">
    <text evidence="16">The sequence shown here is derived from an EMBL/GenBank/DDBJ whole genome shotgun (WGS) entry which is preliminary data.</text>
</comment>
<dbReference type="PROSITE" id="PS00108">
    <property type="entry name" value="PROTEIN_KINASE_ST"/>
    <property type="match status" value="1"/>
</dbReference>
<dbReference type="EMBL" id="NMUH01002004">
    <property type="protein sequence ID" value="MQL97118.1"/>
    <property type="molecule type" value="Genomic_DNA"/>
</dbReference>
<organism evidence="16 17">
    <name type="scientific">Colocasia esculenta</name>
    <name type="common">Wild taro</name>
    <name type="synonym">Arum esculentum</name>
    <dbReference type="NCBI Taxonomy" id="4460"/>
    <lineage>
        <taxon>Eukaryota</taxon>
        <taxon>Viridiplantae</taxon>
        <taxon>Streptophyta</taxon>
        <taxon>Embryophyta</taxon>
        <taxon>Tracheophyta</taxon>
        <taxon>Spermatophyta</taxon>
        <taxon>Magnoliopsida</taxon>
        <taxon>Liliopsida</taxon>
        <taxon>Araceae</taxon>
        <taxon>Aroideae</taxon>
        <taxon>Colocasieae</taxon>
        <taxon>Colocasia</taxon>
    </lineage>
</organism>
<dbReference type="PANTHER" id="PTHR46008:SF2">
    <property type="entry name" value="LEAF RUST 10 DISEASE-RESISTANCE LOCUS RECEPTOR-LIKE PROTEIN KINASE-LIKE 1.4"/>
    <property type="match status" value="1"/>
</dbReference>
<feature type="chain" id="PRO_5032566546" description="Protein kinase domain-containing protein" evidence="14">
    <location>
        <begin position="27"/>
        <end position="625"/>
    </location>
</feature>
<evidence type="ECO:0000256" key="6">
    <source>
        <dbReference type="ARBA" id="ARBA00022741"/>
    </source>
</evidence>
<reference evidence="16" key="1">
    <citation type="submission" date="2017-07" db="EMBL/GenBank/DDBJ databases">
        <title>Taro Niue Genome Assembly and Annotation.</title>
        <authorList>
            <person name="Atibalentja N."/>
            <person name="Keating K."/>
            <person name="Fields C.J."/>
        </authorList>
    </citation>
    <scope>NUCLEOTIDE SEQUENCE</scope>
    <source>
        <strain evidence="16">Niue_2</strain>
        <tissue evidence="16">Leaf</tissue>
    </source>
</reference>
<protein>
    <recommendedName>
        <fullName evidence="15">Protein kinase domain-containing protein</fullName>
    </recommendedName>
</protein>
<dbReference type="FunFam" id="1.10.510.10:FF:000161">
    <property type="entry name" value="Wall-associated receptor kinase-like 20"/>
    <property type="match status" value="1"/>
</dbReference>
<evidence type="ECO:0000256" key="11">
    <source>
        <dbReference type="ARBA" id="ARBA00023180"/>
    </source>
</evidence>
<evidence type="ECO:0000256" key="12">
    <source>
        <dbReference type="PROSITE-ProRule" id="PRU10141"/>
    </source>
</evidence>
<evidence type="ECO:0000256" key="3">
    <source>
        <dbReference type="ARBA" id="ARBA00022679"/>
    </source>
</evidence>
<keyword evidence="3" id="KW-0808">Transferase</keyword>
<dbReference type="PROSITE" id="PS00107">
    <property type="entry name" value="PROTEIN_KINASE_ATP"/>
    <property type="match status" value="1"/>
</dbReference>
<evidence type="ECO:0000259" key="15">
    <source>
        <dbReference type="PROSITE" id="PS50011"/>
    </source>
</evidence>
<evidence type="ECO:0000256" key="4">
    <source>
        <dbReference type="ARBA" id="ARBA00022692"/>
    </source>
</evidence>
<dbReference type="InterPro" id="IPR011009">
    <property type="entry name" value="Kinase-like_dom_sf"/>
</dbReference>
<dbReference type="Gene3D" id="3.30.200.20">
    <property type="entry name" value="Phosphorylase Kinase, domain 1"/>
    <property type="match status" value="1"/>
</dbReference>
<evidence type="ECO:0000256" key="2">
    <source>
        <dbReference type="ARBA" id="ARBA00022527"/>
    </source>
</evidence>
<dbReference type="InterPro" id="IPR017441">
    <property type="entry name" value="Protein_kinase_ATP_BS"/>
</dbReference>
<feature type="signal peptide" evidence="14">
    <location>
        <begin position="1"/>
        <end position="26"/>
    </location>
</feature>
<dbReference type="Pfam" id="PF00069">
    <property type="entry name" value="Pkinase"/>
    <property type="match status" value="1"/>
</dbReference>
<evidence type="ECO:0000313" key="16">
    <source>
        <dbReference type="EMBL" id="MQL97118.1"/>
    </source>
</evidence>
<dbReference type="OrthoDB" id="4062651at2759"/>
<feature type="domain" description="Protein kinase" evidence="15">
    <location>
        <begin position="313"/>
        <end position="591"/>
    </location>
</feature>
<evidence type="ECO:0000256" key="10">
    <source>
        <dbReference type="ARBA" id="ARBA00023136"/>
    </source>
</evidence>
<comment type="subcellular location">
    <subcellularLocation>
        <location evidence="1">Membrane</location>
        <topology evidence="1">Single-pass membrane protein</topology>
    </subcellularLocation>
</comment>
<keyword evidence="6 12" id="KW-0547">Nucleotide-binding</keyword>
<keyword evidence="4 13" id="KW-0812">Transmembrane</keyword>
<dbReference type="PANTHER" id="PTHR46008">
    <property type="entry name" value="LEAF RUST 10 DISEASE-RESISTANCE LOCUS RECEPTOR-LIKE PROTEIN KINASE-LIKE 1.4"/>
    <property type="match status" value="1"/>
</dbReference>
<evidence type="ECO:0000313" key="17">
    <source>
        <dbReference type="Proteomes" id="UP000652761"/>
    </source>
</evidence>
<evidence type="ECO:0000256" key="13">
    <source>
        <dbReference type="SAM" id="Phobius"/>
    </source>
</evidence>
<name>A0A843VKR6_COLES</name>
<dbReference type="PROSITE" id="PS50011">
    <property type="entry name" value="PROTEIN_KINASE_DOM"/>
    <property type="match status" value="1"/>
</dbReference>
<evidence type="ECO:0000256" key="1">
    <source>
        <dbReference type="ARBA" id="ARBA00004167"/>
    </source>
</evidence>
<dbReference type="InterPro" id="IPR008271">
    <property type="entry name" value="Ser/Thr_kinase_AS"/>
</dbReference>
<feature type="transmembrane region" description="Helical" evidence="13">
    <location>
        <begin position="250"/>
        <end position="272"/>
    </location>
</feature>
<dbReference type="GO" id="GO:0004674">
    <property type="term" value="F:protein serine/threonine kinase activity"/>
    <property type="evidence" value="ECO:0007669"/>
    <property type="project" value="UniProtKB-KW"/>
</dbReference>
<evidence type="ECO:0000256" key="8">
    <source>
        <dbReference type="ARBA" id="ARBA00022840"/>
    </source>
</evidence>
<keyword evidence="10 13" id="KW-0472">Membrane</keyword>
<keyword evidence="17" id="KW-1185">Reference proteome</keyword>
<dbReference type="SMART" id="SM00220">
    <property type="entry name" value="S_TKc"/>
    <property type="match status" value="1"/>
</dbReference>
<evidence type="ECO:0000256" key="14">
    <source>
        <dbReference type="SAM" id="SignalP"/>
    </source>
</evidence>
<dbReference type="Gene3D" id="1.10.510.10">
    <property type="entry name" value="Transferase(Phosphotransferase) domain 1"/>
    <property type="match status" value="1"/>
</dbReference>
<keyword evidence="8 12" id="KW-0067">ATP-binding</keyword>
<keyword evidence="7" id="KW-0418">Kinase</keyword>
<keyword evidence="11" id="KW-0325">Glycoprotein</keyword>
<dbReference type="Proteomes" id="UP000652761">
    <property type="component" value="Unassembled WGS sequence"/>
</dbReference>
<evidence type="ECO:0000256" key="9">
    <source>
        <dbReference type="ARBA" id="ARBA00022989"/>
    </source>
</evidence>
<gene>
    <name evidence="16" type="ORF">Taro_029802</name>
</gene>
<dbReference type="AlphaFoldDB" id="A0A843VKR6"/>
<dbReference type="GO" id="GO:0005524">
    <property type="term" value="F:ATP binding"/>
    <property type="evidence" value="ECO:0007669"/>
    <property type="project" value="UniProtKB-UniRule"/>
</dbReference>